<evidence type="ECO:0000313" key="1">
    <source>
        <dbReference type="EMBL" id="BAA04350.1"/>
    </source>
</evidence>
<dbReference type="AlphaFoldDB" id="Q32946"/>
<keyword evidence="1" id="KW-0150">Chloroplast</keyword>
<proteinExistence type="predicted"/>
<sequence length="40" mass="4937">MKGQTGYSYSFLHLNVKFTKLWLCLWRVFFRSSLWTDSCW</sequence>
<organism evidence="1">
    <name type="scientific">Pinus thunbergii</name>
    <name type="common">Japanese black pine</name>
    <name type="synonym">Pinus thunbergiana</name>
    <dbReference type="NCBI Taxonomy" id="3350"/>
    <lineage>
        <taxon>Eukaryota</taxon>
        <taxon>Viridiplantae</taxon>
        <taxon>Streptophyta</taxon>
        <taxon>Embryophyta</taxon>
        <taxon>Tracheophyta</taxon>
        <taxon>Spermatophyta</taxon>
        <taxon>Pinopsida</taxon>
        <taxon>Pinidae</taxon>
        <taxon>Conifers I</taxon>
        <taxon>Pinales</taxon>
        <taxon>Pinaceae</taxon>
        <taxon>Pinus</taxon>
        <taxon>Pinus subgen. Pinus</taxon>
    </lineage>
</organism>
<reference evidence="1" key="3">
    <citation type="journal article" date="1994" name="Proc. Natl. Acad. Sci. U.S.A.">
        <title>Loss of all ndh genes as determined by sequencing the entire chloroplast genome of the black pine Pinus thunbergii.</title>
        <authorList>
            <person name="Wakasugi T."/>
            <person name="Tsudzuki J."/>
            <person name="Ito S."/>
            <person name="Nakashima K."/>
            <person name="Tsudzuki T."/>
            <person name="Sugiura M."/>
        </authorList>
    </citation>
    <scope>NUCLEOTIDE SEQUENCE</scope>
</reference>
<accession>Q32946</accession>
<reference evidence="1" key="1">
    <citation type="journal article" date="1993" name="Mol. Gen. Genet.">
        <title>Chloroplast DNA of black pine retains a residual inverted repeat lacking rRNA genes: nucleotide sequences of trnQ, trnK, psbA, trnI and trnH and the absence of rps16.</title>
        <authorList>
            <person name="Tsudzuki J."/>
            <person name="Nakashima K."/>
            <person name="Tsudzuki T."/>
            <person name="Hiratsuka J."/>
            <person name="Shibata M."/>
            <person name="Wakasugi T."/>
            <person name="Sugiura M."/>
        </authorList>
    </citation>
    <scope>NUCLEOTIDE SEQUENCE</scope>
</reference>
<name>Q32946_PINTH</name>
<protein>
    <submittedName>
        <fullName evidence="1">ORF40a</fullName>
    </submittedName>
</protein>
<keyword evidence="1" id="KW-0934">Plastid</keyword>
<dbReference type="PIR" id="T07472">
    <property type="entry name" value="T07472"/>
</dbReference>
<reference evidence="1" key="2">
    <citation type="journal article" date="1994" name="Curr. Genet.">
        <title>A new gene encoding tRNA(Pro) (GGG) is present in the chloroplast genome of black pine: a compilation of 32 tRNA genes from black pine chloroplasts.</title>
        <authorList>
            <person name="Tsudzuki J."/>
            <person name="Ito S."/>
            <person name="Tsudzuki T."/>
            <person name="Wakasugi T."/>
            <person name="Sugiura M."/>
        </authorList>
    </citation>
    <scope>NUCLEOTIDE SEQUENCE</scope>
</reference>
<geneLocation type="chloroplast" evidence="1"/>
<dbReference type="EMBL" id="D17510">
    <property type="protein sequence ID" value="BAA04350.1"/>
    <property type="molecule type" value="Genomic_DNA"/>
</dbReference>